<dbReference type="InterPro" id="IPR008886">
    <property type="entry name" value="UPF0227/Esterase_YqiA"/>
</dbReference>
<evidence type="ECO:0000313" key="2">
    <source>
        <dbReference type="Proteomes" id="UP000664658"/>
    </source>
</evidence>
<dbReference type="AlphaFoldDB" id="A0A8I2B4L0"/>
<dbReference type="Proteomes" id="UP000664658">
    <property type="component" value="Unassembled WGS sequence"/>
</dbReference>
<reference evidence="1" key="1">
    <citation type="submission" date="2021-03" db="EMBL/GenBank/DDBJ databases">
        <title>Plesiomonas shigelloides zfcc0051, isolated from zebrafish feces.</title>
        <authorList>
            <person name="Vanderhoek Z."/>
            <person name="Gaulke C."/>
        </authorList>
    </citation>
    <scope>NUCLEOTIDE SEQUENCE</scope>
    <source>
        <strain evidence="1">Zfcc0051</strain>
    </source>
</reference>
<dbReference type="Pfam" id="PF05728">
    <property type="entry name" value="UPF0227"/>
    <property type="match status" value="1"/>
</dbReference>
<protein>
    <submittedName>
        <fullName evidence="1">Esterase YqiA</fullName>
    </submittedName>
</protein>
<evidence type="ECO:0000313" key="1">
    <source>
        <dbReference type="EMBL" id="MBO1108055.1"/>
    </source>
</evidence>
<organism evidence="1 2">
    <name type="scientific">Plesiomonas shigelloides</name>
    <name type="common">Aeromonas shigelloides</name>
    <dbReference type="NCBI Taxonomy" id="703"/>
    <lineage>
        <taxon>Bacteria</taxon>
        <taxon>Pseudomonadati</taxon>
        <taxon>Pseudomonadota</taxon>
        <taxon>Gammaproteobacteria</taxon>
        <taxon>Enterobacterales</taxon>
        <taxon>Enterobacteriaceae</taxon>
        <taxon>Plesiomonas</taxon>
    </lineage>
</organism>
<dbReference type="NCBIfam" id="NF008291">
    <property type="entry name" value="PRK11071.1"/>
    <property type="match status" value="1"/>
</dbReference>
<dbReference type="PANTHER" id="PTHR35602">
    <property type="entry name" value="ESTERASE YQIA-RELATED"/>
    <property type="match status" value="1"/>
</dbReference>
<gene>
    <name evidence="1" type="primary">yqiA</name>
    <name evidence="1" type="ORF">J2R62_07445</name>
</gene>
<dbReference type="RefSeq" id="WP_207541935.1">
    <property type="nucleotide sequence ID" value="NZ_JAFNAA010000006.1"/>
</dbReference>
<dbReference type="Gene3D" id="3.40.50.1820">
    <property type="entry name" value="alpha/beta hydrolase"/>
    <property type="match status" value="1"/>
</dbReference>
<accession>A0A8I2B4L0</accession>
<proteinExistence type="predicted"/>
<dbReference type="InterPro" id="IPR029058">
    <property type="entry name" value="AB_hydrolase_fold"/>
</dbReference>
<sequence length="195" mass="21321">MATLIYLHGFNGSSGSAKATELRDWLADAHPQVQMHIPALPYAPQAAMAKVCALIEDCQAAGETPALIGSSLGGYYVTYLSQRYGLRGVVINPAVRPFELLQNFLGPNHNPYTGEDYILGPEHMQQLLDLHLPTLAQPQLLWLLQQTGDEVLDYRQAVDYFAHSRATVESGGNHAFTGFSRHFAAIIAFLGLTTP</sequence>
<dbReference type="SUPFAM" id="SSF53474">
    <property type="entry name" value="alpha/beta-Hydrolases"/>
    <property type="match status" value="1"/>
</dbReference>
<dbReference type="EMBL" id="JAFNAA010000006">
    <property type="protein sequence ID" value="MBO1108055.1"/>
    <property type="molecule type" value="Genomic_DNA"/>
</dbReference>
<dbReference type="PANTHER" id="PTHR35602:SF3">
    <property type="entry name" value="ESTERASE YQIA"/>
    <property type="match status" value="1"/>
</dbReference>
<comment type="caution">
    <text evidence="1">The sequence shown here is derived from an EMBL/GenBank/DDBJ whole genome shotgun (WGS) entry which is preliminary data.</text>
</comment>
<name>A0A8I2B4L0_PLESH</name>